<reference evidence="2" key="2">
    <citation type="submission" date="2025-08" db="UniProtKB">
        <authorList>
            <consortium name="RefSeq"/>
        </authorList>
    </citation>
    <scope>IDENTIFICATION</scope>
    <source>
        <tissue evidence="2">Leaf</tissue>
    </source>
</reference>
<reference evidence="1" key="1">
    <citation type="journal article" date="2014" name="Nat. Commun.">
        <title>The tobacco genome sequence and its comparison with those of tomato and potato.</title>
        <authorList>
            <person name="Sierro N."/>
            <person name="Battey J.N."/>
            <person name="Ouadi S."/>
            <person name="Bakaher N."/>
            <person name="Bovet L."/>
            <person name="Willig A."/>
            <person name="Goepfert S."/>
            <person name="Peitsch M.C."/>
            <person name="Ivanov N.V."/>
        </authorList>
    </citation>
    <scope>NUCLEOTIDE SEQUENCE [LARGE SCALE GENOMIC DNA]</scope>
</reference>
<protein>
    <submittedName>
        <fullName evidence="2">Uncharacterized protein LOC142162055</fullName>
    </submittedName>
</protein>
<name>A0AC58RNZ5_TOBAC</name>
<keyword evidence="1" id="KW-1185">Reference proteome</keyword>
<sequence>MKPPVFTGSKKDEDPQNFIDEVQKIFRVMHATDTEAVELATYQLKDVANTWYETWEDSRGEDADPGTWKDFADAFLEHFLPIEVLEAKALEFERLRQNDMSVNEYYLKFISLAKYAPEMVRDMRARVRRFVLGLSDDLFADANIAAQNNDMAITKMVAFVQGNEDRGKHQFFKKSKSGPAPSSASAPVPRSKFNKKNQNFRTADSQSQASVGYRVPGYPICNTCGKRHPGLCRLGTNGCFGYGQQGHFLRDCPSAKQNNGGNAAQSTNSVAHHNSQAQQVRGATKSNNVGDGRNQLYALADRQDTEARGDVVIVLLESPIVLLSLCEPFEVSTPVGESVIARYIYKGCPVKVHLRLTVADLVELEMLDFDVIMGMVWLESCYAKVGCRTKIVSFEFPGEPVLEWKGDVVAPRGRFISYLKARKMISKGYIYHLVRVKDADAQIPTLQSVPIVNEFPEVFPEDLPGIPPDREIDFGTDLLPGTKPISIPPYIMAPAELKDETDHAEHLRIVLQTLQDHKLYAKFSKCEFWLKSVAFLGHIISGEGVRVDSQNIEAVKNWPRPASVSDIRSFLGLAGYYRRFVEGFSSISSPLTRLTQKKVKFQWSDACEKSFEELKKRLTSAPVLTLPEGTEGFVVYYHKSLQYIFKQRELNLRQRRWFELLKDYDVDILYHPGKTNIVADALSRRSMGSLAHIEADQRTMMKEVHRLANLGVRLLDSEDGGVVLQNRAESSLVAEVKEKQFSDPYLLQLKEGIHKHKTMVFEQGGDDGTLRYRGRLCVPDVNGLRERIMSEAHNSRASSPPPQKWLSPSPSQHGPI</sequence>
<gene>
    <name evidence="2" type="primary">LOC142162055</name>
</gene>
<dbReference type="Proteomes" id="UP000790787">
    <property type="component" value="Chromosome 7"/>
</dbReference>
<proteinExistence type="predicted"/>
<dbReference type="RefSeq" id="XP_075074457.1">
    <property type="nucleotide sequence ID" value="XM_075218356.1"/>
</dbReference>
<organism evidence="1 2">
    <name type="scientific">Nicotiana tabacum</name>
    <name type="common">Common tobacco</name>
    <dbReference type="NCBI Taxonomy" id="4097"/>
    <lineage>
        <taxon>Eukaryota</taxon>
        <taxon>Viridiplantae</taxon>
        <taxon>Streptophyta</taxon>
        <taxon>Embryophyta</taxon>
        <taxon>Tracheophyta</taxon>
        <taxon>Spermatophyta</taxon>
        <taxon>Magnoliopsida</taxon>
        <taxon>eudicotyledons</taxon>
        <taxon>Gunneridae</taxon>
        <taxon>Pentapetalae</taxon>
        <taxon>asterids</taxon>
        <taxon>lamiids</taxon>
        <taxon>Solanales</taxon>
        <taxon>Solanaceae</taxon>
        <taxon>Nicotianoideae</taxon>
        <taxon>Nicotianeae</taxon>
        <taxon>Nicotiana</taxon>
    </lineage>
</organism>
<evidence type="ECO:0000313" key="1">
    <source>
        <dbReference type="Proteomes" id="UP000790787"/>
    </source>
</evidence>
<accession>A0AC58RNZ5</accession>
<evidence type="ECO:0000313" key="2">
    <source>
        <dbReference type="RefSeq" id="XP_075074457.1"/>
    </source>
</evidence>